<organism evidence="8 9">
    <name type="scientific">Ectocarpus siliculosus</name>
    <name type="common">Brown alga</name>
    <name type="synonym">Conferva siliculosa</name>
    <dbReference type="NCBI Taxonomy" id="2880"/>
    <lineage>
        <taxon>Eukaryota</taxon>
        <taxon>Sar</taxon>
        <taxon>Stramenopiles</taxon>
        <taxon>Ochrophyta</taxon>
        <taxon>PX clade</taxon>
        <taxon>Phaeophyceae</taxon>
        <taxon>Ectocarpales</taxon>
        <taxon>Ectocarpaceae</taxon>
        <taxon>Ectocarpus</taxon>
    </lineage>
</organism>
<dbReference type="SMR" id="D8LLL8"/>
<proteinExistence type="predicted"/>
<dbReference type="EMBL" id="FN649760">
    <property type="protein sequence ID" value="CBN74649.1"/>
    <property type="molecule type" value="Genomic_DNA"/>
</dbReference>
<evidence type="ECO:0000256" key="2">
    <source>
        <dbReference type="ARBA" id="ARBA00023180"/>
    </source>
</evidence>
<keyword evidence="9" id="KW-1185">Reference proteome</keyword>
<keyword evidence="1 8" id="KW-0808">Transferase</keyword>
<feature type="signal peptide" evidence="6">
    <location>
        <begin position="1"/>
        <end position="20"/>
    </location>
</feature>
<dbReference type="Pfam" id="PF00685">
    <property type="entry name" value="Sulfotransfer_1"/>
    <property type="match status" value="1"/>
</dbReference>
<dbReference type="InterPro" id="IPR027417">
    <property type="entry name" value="P-loop_NTPase"/>
</dbReference>
<evidence type="ECO:0000256" key="3">
    <source>
        <dbReference type="PIRSR" id="PIRSR637359-1"/>
    </source>
</evidence>
<feature type="compositionally biased region" description="Pro residues" evidence="5">
    <location>
        <begin position="25"/>
        <end position="36"/>
    </location>
</feature>
<keyword evidence="2" id="KW-0325">Glycoprotein</keyword>
<evidence type="ECO:0000256" key="1">
    <source>
        <dbReference type="ARBA" id="ARBA00022679"/>
    </source>
</evidence>
<dbReference type="Gene3D" id="3.40.50.300">
    <property type="entry name" value="P-loop containing nucleotide triphosphate hydrolases"/>
    <property type="match status" value="1"/>
</dbReference>
<feature type="chain" id="PRO_5003117264" evidence="6">
    <location>
        <begin position="21"/>
        <end position="485"/>
    </location>
</feature>
<evidence type="ECO:0000313" key="9">
    <source>
        <dbReference type="Proteomes" id="UP000002630"/>
    </source>
</evidence>
<dbReference type="PANTHER" id="PTHR10605:SF56">
    <property type="entry name" value="BIFUNCTIONAL HEPARAN SULFATE N-DEACETYLASE_N-SULFOTRANSFERASE"/>
    <property type="match status" value="1"/>
</dbReference>
<dbReference type="InParanoid" id="D8LLL8"/>
<dbReference type="PANTHER" id="PTHR10605">
    <property type="entry name" value="HEPARAN SULFATE SULFOTRANSFERASE"/>
    <property type="match status" value="1"/>
</dbReference>
<dbReference type="OrthoDB" id="42496at2759"/>
<gene>
    <name evidence="8" type="ORF">Esi_0037_0054</name>
</gene>
<evidence type="ECO:0000313" key="8">
    <source>
        <dbReference type="EMBL" id="CBN74649.1"/>
    </source>
</evidence>
<evidence type="ECO:0000256" key="4">
    <source>
        <dbReference type="PIRSR" id="PIRSR637359-2"/>
    </source>
</evidence>
<feature type="binding site" evidence="4">
    <location>
        <position position="286"/>
    </location>
    <ligand>
        <name>3'-phosphoadenylyl sulfate</name>
        <dbReference type="ChEBI" id="CHEBI:58339"/>
    </ligand>
</feature>
<accession>D8LLL8</accession>
<protein>
    <submittedName>
        <fullName evidence="8">Sulfotransferase</fullName>
        <ecNumber evidence="8">2.8.2.-</ecNumber>
    </submittedName>
</protein>
<dbReference type="EC" id="2.8.2.-" evidence="8"/>
<feature type="compositionally biased region" description="Gly residues" evidence="5">
    <location>
        <begin position="113"/>
        <end position="124"/>
    </location>
</feature>
<dbReference type="InterPro" id="IPR000863">
    <property type="entry name" value="Sulfotransferase_dom"/>
</dbReference>
<dbReference type="InterPro" id="IPR037359">
    <property type="entry name" value="NST/OST"/>
</dbReference>
<name>D8LLL8_ECTSI</name>
<keyword evidence="6" id="KW-0732">Signal</keyword>
<feature type="domain" description="Sulfotransferase" evidence="7">
    <location>
        <begin position="173"/>
        <end position="420"/>
    </location>
</feature>
<sequence>MVAAVVSLVLALAFLPIILTGPSDPATPMPPMPATPPDDLDSGGGVADPGREKPAPPAASASGVARRVELAAAAVAGRGSSSSSSSSASYSDNHESRQGFDGQQSWRREQEEGGGGGWAGGGDSGVPEDLSAGRAAGGGATGVVAEGEGGKLRDGRNRCFVGAEGDHRCYPTVFFFGTSKCGTTSLARWLDHHPATHWVANPRRPHQIEETGVKEAHVFDDPPKGDPAFEEGMHHEKLFITTPKSGAEDVVIDYTPHYIAVAETPHRIADIYGGRESGLKFIVTLREPAGRAISSWEFKNEYNPKKGRREESRSLAKTIEDGGRRAMKLHACLALAKSKAVSPRDRDLKLCNPRKFLEVPLYVSHVGKSMYALQLERWFDLFGRENFKVVFTDDMAVDPVGVLEDVLHFLGLELTSEDESKGLPDMKGWKKITGMAYNKTKSKKKDELGDQVTDEVKEGLRKFFEPHNEALEEILGQPLPEAWGS</sequence>
<feature type="compositionally biased region" description="Low complexity" evidence="5">
    <location>
        <begin position="58"/>
        <end position="91"/>
    </location>
</feature>
<dbReference type="Proteomes" id="UP000002630">
    <property type="component" value="Unassembled WGS sequence"/>
</dbReference>
<feature type="active site" description="For sulfotransferase activity" evidence="3">
    <location>
        <position position="180"/>
    </location>
</feature>
<evidence type="ECO:0000256" key="5">
    <source>
        <dbReference type="SAM" id="MobiDB-lite"/>
    </source>
</evidence>
<evidence type="ECO:0000259" key="7">
    <source>
        <dbReference type="Pfam" id="PF00685"/>
    </source>
</evidence>
<evidence type="ECO:0000256" key="6">
    <source>
        <dbReference type="SAM" id="SignalP"/>
    </source>
</evidence>
<dbReference type="GO" id="GO:0008146">
    <property type="term" value="F:sulfotransferase activity"/>
    <property type="evidence" value="ECO:0007669"/>
    <property type="project" value="InterPro"/>
</dbReference>
<dbReference type="AlphaFoldDB" id="D8LLL8"/>
<reference evidence="8 9" key="1">
    <citation type="journal article" date="2010" name="Nature">
        <title>The Ectocarpus genome and the independent evolution of multicellularity in brown algae.</title>
        <authorList>
            <person name="Cock J.M."/>
            <person name="Sterck L."/>
            <person name="Rouze P."/>
            <person name="Scornet D."/>
            <person name="Allen A.E."/>
            <person name="Amoutzias G."/>
            <person name="Anthouard V."/>
            <person name="Artiguenave F."/>
            <person name="Aury J.M."/>
            <person name="Badger J.H."/>
            <person name="Beszteri B."/>
            <person name="Billiau K."/>
            <person name="Bonnet E."/>
            <person name="Bothwell J.H."/>
            <person name="Bowler C."/>
            <person name="Boyen C."/>
            <person name="Brownlee C."/>
            <person name="Carrano C.J."/>
            <person name="Charrier B."/>
            <person name="Cho G.Y."/>
            <person name="Coelho S.M."/>
            <person name="Collen J."/>
            <person name="Corre E."/>
            <person name="Da Silva C."/>
            <person name="Delage L."/>
            <person name="Delaroque N."/>
            <person name="Dittami S.M."/>
            <person name="Doulbeau S."/>
            <person name="Elias M."/>
            <person name="Farnham G."/>
            <person name="Gachon C.M."/>
            <person name="Gschloessl B."/>
            <person name="Heesch S."/>
            <person name="Jabbari K."/>
            <person name="Jubin C."/>
            <person name="Kawai H."/>
            <person name="Kimura K."/>
            <person name="Kloareg B."/>
            <person name="Kupper F.C."/>
            <person name="Lang D."/>
            <person name="Le Bail A."/>
            <person name="Leblanc C."/>
            <person name="Lerouge P."/>
            <person name="Lohr M."/>
            <person name="Lopez P.J."/>
            <person name="Martens C."/>
            <person name="Maumus F."/>
            <person name="Michel G."/>
            <person name="Miranda-Saavedra D."/>
            <person name="Morales J."/>
            <person name="Moreau H."/>
            <person name="Motomura T."/>
            <person name="Nagasato C."/>
            <person name="Napoli C.A."/>
            <person name="Nelson D.R."/>
            <person name="Nyvall-Collen P."/>
            <person name="Peters A.F."/>
            <person name="Pommier C."/>
            <person name="Potin P."/>
            <person name="Poulain J."/>
            <person name="Quesneville H."/>
            <person name="Read B."/>
            <person name="Rensing S.A."/>
            <person name="Ritter A."/>
            <person name="Rousvoal S."/>
            <person name="Samanta M."/>
            <person name="Samson G."/>
            <person name="Schroeder D.C."/>
            <person name="Segurens B."/>
            <person name="Strittmatter M."/>
            <person name="Tonon T."/>
            <person name="Tregear J.W."/>
            <person name="Valentin K."/>
            <person name="von Dassow P."/>
            <person name="Yamagishi T."/>
            <person name="Van de Peer Y."/>
            <person name="Wincker P."/>
        </authorList>
    </citation>
    <scope>NUCLEOTIDE SEQUENCE [LARGE SCALE GENOMIC DNA]</scope>
    <source>
        <strain evidence="9">Ec32 / CCAP1310/4</strain>
    </source>
</reference>
<dbReference type="eggNOG" id="KOG3704">
    <property type="taxonomic scope" value="Eukaryota"/>
</dbReference>
<feature type="region of interest" description="Disordered" evidence="5">
    <location>
        <begin position="22"/>
        <end position="151"/>
    </location>
</feature>
<dbReference type="SUPFAM" id="SSF52540">
    <property type="entry name" value="P-loop containing nucleoside triphosphate hydrolases"/>
    <property type="match status" value="1"/>
</dbReference>
<feature type="binding site" evidence="4">
    <location>
        <position position="294"/>
    </location>
    <ligand>
        <name>3'-phosphoadenylyl sulfate</name>
        <dbReference type="ChEBI" id="CHEBI:58339"/>
    </ligand>
</feature>